<dbReference type="EMBL" id="JANPWB010000002">
    <property type="protein sequence ID" value="KAJ1205840.1"/>
    <property type="molecule type" value="Genomic_DNA"/>
</dbReference>
<evidence type="ECO:0000313" key="2">
    <source>
        <dbReference type="EMBL" id="KAJ1205840.1"/>
    </source>
</evidence>
<reference evidence="2" key="1">
    <citation type="journal article" date="2022" name="bioRxiv">
        <title>Sequencing and chromosome-scale assembly of the giantPleurodeles waltlgenome.</title>
        <authorList>
            <person name="Brown T."/>
            <person name="Elewa A."/>
            <person name="Iarovenko S."/>
            <person name="Subramanian E."/>
            <person name="Araus A.J."/>
            <person name="Petzold A."/>
            <person name="Susuki M."/>
            <person name="Suzuki K.-i.T."/>
            <person name="Hayashi T."/>
            <person name="Toyoda A."/>
            <person name="Oliveira C."/>
            <person name="Osipova E."/>
            <person name="Leigh N.D."/>
            <person name="Simon A."/>
            <person name="Yun M.H."/>
        </authorList>
    </citation>
    <scope>NUCLEOTIDE SEQUENCE</scope>
    <source>
        <strain evidence="2">20211129_DDA</strain>
        <tissue evidence="2">Liver</tissue>
    </source>
</reference>
<keyword evidence="3" id="KW-1185">Reference proteome</keyword>
<protein>
    <submittedName>
        <fullName evidence="2">Uncharacterized protein</fullName>
    </submittedName>
</protein>
<name>A0AAV7VYX1_PLEWA</name>
<feature type="region of interest" description="Disordered" evidence="1">
    <location>
        <begin position="41"/>
        <end position="61"/>
    </location>
</feature>
<evidence type="ECO:0000313" key="3">
    <source>
        <dbReference type="Proteomes" id="UP001066276"/>
    </source>
</evidence>
<accession>A0AAV7VYX1</accession>
<dbReference type="AlphaFoldDB" id="A0AAV7VYX1"/>
<dbReference type="Proteomes" id="UP001066276">
    <property type="component" value="Chromosome 1_2"/>
</dbReference>
<evidence type="ECO:0000256" key="1">
    <source>
        <dbReference type="SAM" id="MobiDB-lite"/>
    </source>
</evidence>
<organism evidence="2 3">
    <name type="scientific">Pleurodeles waltl</name>
    <name type="common">Iberian ribbed newt</name>
    <dbReference type="NCBI Taxonomy" id="8319"/>
    <lineage>
        <taxon>Eukaryota</taxon>
        <taxon>Metazoa</taxon>
        <taxon>Chordata</taxon>
        <taxon>Craniata</taxon>
        <taxon>Vertebrata</taxon>
        <taxon>Euteleostomi</taxon>
        <taxon>Amphibia</taxon>
        <taxon>Batrachia</taxon>
        <taxon>Caudata</taxon>
        <taxon>Salamandroidea</taxon>
        <taxon>Salamandridae</taxon>
        <taxon>Pleurodelinae</taxon>
        <taxon>Pleurodeles</taxon>
    </lineage>
</organism>
<proteinExistence type="predicted"/>
<sequence>MAAADRRRGPGAEGSLRTAEAWAERGTICRLARVASRSGEWAVSEGGLSTGGARDGPWPLSPSPPVCAGRGLPPCPVRSGVLKTGNARRALETRATLGLLPDARGTIN</sequence>
<gene>
    <name evidence="2" type="ORF">NDU88_001265</name>
</gene>
<comment type="caution">
    <text evidence="2">The sequence shown here is derived from an EMBL/GenBank/DDBJ whole genome shotgun (WGS) entry which is preliminary data.</text>
</comment>